<dbReference type="NCBIfam" id="TIGR01965">
    <property type="entry name" value="VCBS_repeat"/>
    <property type="match status" value="1"/>
</dbReference>
<dbReference type="InterPro" id="IPR011049">
    <property type="entry name" value="Serralysin-like_metalloprot_C"/>
</dbReference>
<name>A0ABS0SGG0_9HYPH</name>
<dbReference type="Proteomes" id="UP000601789">
    <property type="component" value="Unassembled WGS sequence"/>
</dbReference>
<dbReference type="EMBL" id="JADGMQ010000008">
    <property type="protein sequence ID" value="MBI1621518.1"/>
    <property type="molecule type" value="Genomic_DNA"/>
</dbReference>
<gene>
    <name evidence="2" type="ORF">IOD40_12695</name>
</gene>
<accession>A0ABS0SGG0</accession>
<proteinExistence type="predicted"/>
<sequence length="928" mass="96670">MAATLEGMSVTITLELQGWFEHPIPISSTPITVGAGLELDAYFSTRILSDTDGNGTIEPVPGPNGLFDGRVIVDISGNSIYASYEGQAQPGAIRIKIEGLAPEGVAPGSFQHAGSVNGVNLVQTPTYTAATKVLQLDWITLGFQPGTAIDQTIFYDNELEDAPVAGDDDFNVRVGQELVNKNILSNDSDLDNLGEFGIVDPLSVTEINGMAFTPDQWMSLFGGGEIKIGEDGRLDFRDAGAFAHLSTGQTDEVTFTYTVSDSTGKTDTGTVRITVEGVNTLPTATNLAQAKTAVEDGTAVALDHIVVTDPDAGETITATMTLLKPSAGSLSTGTYGSATSTFNSATGVWQVAGSVADVNAALAAVSFRPSENYDQDFSISVRIRDAAGTGPADGTINFTVTPVNDAPTLTAPPAVTVTEDAASAITGISFGDVDAGSTPVTATFSVASGTLSAQERAEVTVAGSGTGSVILSGTITDLNAFIAAGELTYTTALNATGSVSMSVTIDDKGSGTDLPLTDSATITLNVTGVNDAPTIILPADLSVVRDRPSIITGITFADIDAGTGLMTATVSVPAGSLSAMSGNGVIIGGTPSALTLTGTLTDINSFIASEQLSYRSAPGASATVTLTVVINDGGNTGSGGALQATQSLTMTVENLSPAPDPQPEPPAPATLGADLLRGTPGDDVIDGRDGVDVFRIEADWADVTITRNPDGTVTISHPDFGTDLLKNVELLRFNDRVEILNPPIGSTHAPNVDQFPEAAYLLLNPGVAQAVADGVFSSGLEHYLLHGASEGRLPQLAFDEQFYLSQNQDVAEAVEQGAFSSAYEHYLLHGKSECRSPNVLFDDAWYLDQNPDVARAIDAGLISSAYEHFQTYGWKEGRDPSAWMDLSDYLGSNPDVAYANVNPLDHFLNHGFHEDRTIRADDSGLWIM</sequence>
<evidence type="ECO:0000313" key="3">
    <source>
        <dbReference type="Proteomes" id="UP000601789"/>
    </source>
</evidence>
<dbReference type="RefSeq" id="WP_198476918.1">
    <property type="nucleotide sequence ID" value="NZ_JADGMQ010000008.1"/>
</dbReference>
<dbReference type="PROSITE" id="PS50268">
    <property type="entry name" value="CADHERIN_2"/>
    <property type="match status" value="1"/>
</dbReference>
<dbReference type="Pfam" id="PF17963">
    <property type="entry name" value="Big_9"/>
    <property type="match status" value="1"/>
</dbReference>
<dbReference type="SUPFAM" id="SSF51120">
    <property type="entry name" value="beta-Roll"/>
    <property type="match status" value="1"/>
</dbReference>
<evidence type="ECO:0000313" key="2">
    <source>
        <dbReference type="EMBL" id="MBI1621518.1"/>
    </source>
</evidence>
<evidence type="ECO:0000259" key="1">
    <source>
        <dbReference type="PROSITE" id="PS50268"/>
    </source>
</evidence>
<reference evidence="2 3" key="1">
    <citation type="submission" date="2020-10" db="EMBL/GenBank/DDBJ databases">
        <title>Aquamicrobium zhengzhouensis sp. nov., a exopolysaccharide producing bacterium isolated from farmland soil.</title>
        <authorList>
            <person name="Wang X."/>
        </authorList>
    </citation>
    <scope>NUCLEOTIDE SEQUENCE [LARGE SCALE GENOMIC DNA]</scope>
    <source>
        <strain evidence="3">cd-1</strain>
    </source>
</reference>
<dbReference type="InterPro" id="IPR010221">
    <property type="entry name" value="VCBS_dom"/>
</dbReference>
<dbReference type="InterPro" id="IPR002126">
    <property type="entry name" value="Cadherin-like_dom"/>
</dbReference>
<organism evidence="2 3">
    <name type="scientific">Aquamicrobium zhengzhouense</name>
    <dbReference type="NCBI Taxonomy" id="2781738"/>
    <lineage>
        <taxon>Bacteria</taxon>
        <taxon>Pseudomonadati</taxon>
        <taxon>Pseudomonadota</taxon>
        <taxon>Alphaproteobacteria</taxon>
        <taxon>Hyphomicrobiales</taxon>
        <taxon>Phyllobacteriaceae</taxon>
        <taxon>Aquamicrobium</taxon>
    </lineage>
</organism>
<keyword evidence="3" id="KW-1185">Reference proteome</keyword>
<comment type="caution">
    <text evidence="2">The sequence shown here is derived from an EMBL/GenBank/DDBJ whole genome shotgun (WGS) entry which is preliminary data.</text>
</comment>
<protein>
    <recommendedName>
        <fullName evidence="1">Cadherin domain-containing protein</fullName>
    </recommendedName>
</protein>
<feature type="domain" description="Cadherin" evidence="1">
    <location>
        <begin position="409"/>
        <end position="535"/>
    </location>
</feature>